<gene>
    <name evidence="1" type="ORF">E3O10_14595</name>
</gene>
<dbReference type="OrthoDB" id="5192631at2"/>
<dbReference type="AlphaFoldDB" id="A0A1H8EP50"/>
<dbReference type="STRING" id="1424661.SAMN05216281_10519"/>
<accession>A0A1H8EP50</accession>
<dbReference type="Proteomes" id="UP000297654">
    <property type="component" value="Unassembled WGS sequence"/>
</dbReference>
<evidence type="ECO:0000313" key="1">
    <source>
        <dbReference type="EMBL" id="TFB85781.1"/>
    </source>
</evidence>
<dbReference type="EMBL" id="SOFF01000040">
    <property type="protein sequence ID" value="TFB85781.1"/>
    <property type="molecule type" value="Genomic_DNA"/>
</dbReference>
<protein>
    <recommendedName>
        <fullName evidence="3">DUF1129 family protein</fullName>
    </recommendedName>
</protein>
<dbReference type="RefSeq" id="WP_092108720.1">
    <property type="nucleotide sequence ID" value="NZ_FOCN01000005.1"/>
</dbReference>
<proteinExistence type="predicted"/>
<evidence type="ECO:0000313" key="2">
    <source>
        <dbReference type="Proteomes" id="UP000297654"/>
    </source>
</evidence>
<keyword evidence="2" id="KW-1185">Reference proteome</keyword>
<organism evidence="1 2">
    <name type="scientific">Cryobacterium luteum</name>
    <dbReference type="NCBI Taxonomy" id="1424661"/>
    <lineage>
        <taxon>Bacteria</taxon>
        <taxon>Bacillati</taxon>
        <taxon>Actinomycetota</taxon>
        <taxon>Actinomycetes</taxon>
        <taxon>Micrococcales</taxon>
        <taxon>Microbacteriaceae</taxon>
        <taxon>Cryobacterium</taxon>
    </lineage>
</organism>
<reference evidence="1 2" key="1">
    <citation type="submission" date="2019-03" db="EMBL/GenBank/DDBJ databases">
        <title>Genomics of glacier-inhabiting Cryobacterium strains.</title>
        <authorList>
            <person name="Liu Q."/>
            <person name="Xin Y.-H."/>
        </authorList>
    </citation>
    <scope>NUCLEOTIDE SEQUENCE [LARGE SCALE GENOMIC DNA]</scope>
    <source>
        <strain evidence="1 2">Hh15</strain>
    </source>
</reference>
<name>A0A1H8EP50_9MICO</name>
<sequence>MTASNIRDAHDRDTENEKWLEGLTIELRLLDVNGTRIGDAVATAREFLADSGSLAEESFGSAHYYAAELSLPATADAAKEVRGATLRSGLGLLGLMALIETVVPLRHQTDVTFGLGVVLITIAVLTIIAFLPRLLPTIIVRIVSHGKVRAFIDGAAVGLVTTLVFVLISLWSADRIVLSVPALPVFIAAVVLLIAPPLWAQFHHSYQDDPIVAPGSAAADTPRISIGIRLFLVATNWLLVIVSVILCALELFMDTLSR</sequence>
<evidence type="ECO:0008006" key="3">
    <source>
        <dbReference type="Google" id="ProtNLM"/>
    </source>
</evidence>
<comment type="caution">
    <text evidence="1">The sequence shown here is derived from an EMBL/GenBank/DDBJ whole genome shotgun (WGS) entry which is preliminary data.</text>
</comment>